<gene>
    <name evidence="2" type="ORF">Pph01_48410</name>
</gene>
<accession>A0A8J3U705</accession>
<feature type="transmembrane region" description="Helical" evidence="1">
    <location>
        <begin position="12"/>
        <end position="34"/>
    </location>
</feature>
<dbReference type="EMBL" id="BOOP01000022">
    <property type="protein sequence ID" value="GII39838.1"/>
    <property type="molecule type" value="Genomic_DNA"/>
</dbReference>
<feature type="transmembrane region" description="Helical" evidence="1">
    <location>
        <begin position="40"/>
        <end position="61"/>
    </location>
</feature>
<proteinExistence type="predicted"/>
<dbReference type="AlphaFoldDB" id="A0A8J3U705"/>
<evidence type="ECO:0000313" key="2">
    <source>
        <dbReference type="EMBL" id="GII39838.1"/>
    </source>
</evidence>
<keyword evidence="1" id="KW-0812">Transmembrane</keyword>
<comment type="caution">
    <text evidence="2">The sequence shown here is derived from an EMBL/GenBank/DDBJ whole genome shotgun (WGS) entry which is preliminary data.</text>
</comment>
<evidence type="ECO:0000256" key="1">
    <source>
        <dbReference type="SAM" id="Phobius"/>
    </source>
</evidence>
<keyword evidence="1" id="KW-1133">Transmembrane helix</keyword>
<keyword evidence="1" id="KW-0472">Membrane</keyword>
<keyword evidence="3" id="KW-1185">Reference proteome</keyword>
<evidence type="ECO:0000313" key="3">
    <source>
        <dbReference type="Proteomes" id="UP000622547"/>
    </source>
</evidence>
<reference evidence="2 3" key="1">
    <citation type="submission" date="2021-01" db="EMBL/GenBank/DDBJ databases">
        <title>Whole genome shotgun sequence of Planotetraspora phitsanulokensis NBRC 104273.</title>
        <authorList>
            <person name="Komaki H."/>
            <person name="Tamura T."/>
        </authorList>
    </citation>
    <scope>NUCLEOTIDE SEQUENCE [LARGE SCALE GENOMIC DNA]</scope>
    <source>
        <strain evidence="2 3">NBRC 104273</strain>
    </source>
</reference>
<dbReference type="Proteomes" id="UP000622547">
    <property type="component" value="Unassembled WGS sequence"/>
</dbReference>
<sequence length="67" mass="7614">MSTPLPVMRRIARGFALILLGWTGPGALLLISGSRIPNSYWYGFMVLDGLMAVIILVEMYVRFRQQR</sequence>
<protein>
    <submittedName>
        <fullName evidence="2">Uncharacterized protein</fullName>
    </submittedName>
</protein>
<name>A0A8J3U705_9ACTN</name>
<organism evidence="2 3">
    <name type="scientific">Planotetraspora phitsanulokensis</name>
    <dbReference type="NCBI Taxonomy" id="575192"/>
    <lineage>
        <taxon>Bacteria</taxon>
        <taxon>Bacillati</taxon>
        <taxon>Actinomycetota</taxon>
        <taxon>Actinomycetes</taxon>
        <taxon>Streptosporangiales</taxon>
        <taxon>Streptosporangiaceae</taxon>
        <taxon>Planotetraspora</taxon>
    </lineage>
</organism>